<feature type="chain" id="PRO_5005518494" evidence="1">
    <location>
        <begin position="23"/>
        <end position="69"/>
    </location>
</feature>
<protein>
    <submittedName>
        <fullName evidence="2">Putative 5.3 kDa protein</fullName>
    </submittedName>
</protein>
<organism evidence="2">
    <name type="scientific">Ixodes ricinus</name>
    <name type="common">Common tick</name>
    <name type="synonym">Acarus ricinus</name>
    <dbReference type="NCBI Taxonomy" id="34613"/>
    <lineage>
        <taxon>Eukaryota</taxon>
        <taxon>Metazoa</taxon>
        <taxon>Ecdysozoa</taxon>
        <taxon>Arthropoda</taxon>
        <taxon>Chelicerata</taxon>
        <taxon>Arachnida</taxon>
        <taxon>Acari</taxon>
        <taxon>Parasitiformes</taxon>
        <taxon>Ixodida</taxon>
        <taxon>Ixodoidea</taxon>
        <taxon>Ixodidae</taxon>
        <taxon>Ixodinae</taxon>
        <taxon>Ixodes</taxon>
    </lineage>
</organism>
<proteinExistence type="evidence at transcript level"/>
<dbReference type="AlphaFoldDB" id="A0A0K8RNI7"/>
<evidence type="ECO:0000256" key="1">
    <source>
        <dbReference type="SAM" id="SignalP"/>
    </source>
</evidence>
<feature type="signal peptide" evidence="1">
    <location>
        <begin position="1"/>
        <end position="22"/>
    </location>
</feature>
<dbReference type="EMBL" id="GADI01001664">
    <property type="protein sequence ID" value="JAA72144.1"/>
    <property type="molecule type" value="mRNA"/>
</dbReference>
<evidence type="ECO:0000313" key="2">
    <source>
        <dbReference type="EMBL" id="JAA72144.1"/>
    </source>
</evidence>
<accession>A0A0K8RNI7</accession>
<sequence>MRALTIVLISVLLLECFYFVEGRRRPVVRYRPDGSCRRPVSKYTLRVNVYCSNLVLKNRQLGKHLKEMI</sequence>
<reference evidence="2" key="1">
    <citation type="submission" date="2012-12" db="EMBL/GenBank/DDBJ databases">
        <title>Identification and characterization of a phenylalanine ammonia-lyase gene family in Isatis indigotica Fort.</title>
        <authorList>
            <person name="Liu Q."/>
            <person name="Chen J."/>
            <person name="Zhou X."/>
            <person name="Di P."/>
            <person name="Xiao Y."/>
            <person name="Xuan H."/>
            <person name="Zhang L."/>
            <person name="Chen W."/>
        </authorList>
    </citation>
    <scope>NUCLEOTIDE SEQUENCE</scope>
    <source>
        <tissue evidence="2">Salivary gland</tissue>
    </source>
</reference>
<name>A0A0K8RNI7_IXORI</name>
<keyword evidence="1" id="KW-0732">Signal</keyword>